<dbReference type="Gene3D" id="2.40.10.340">
    <property type="entry name" value="Rod shape-determining protein MreC, domain 1"/>
    <property type="match status" value="1"/>
</dbReference>
<dbReference type="GO" id="GO:0005886">
    <property type="term" value="C:plasma membrane"/>
    <property type="evidence" value="ECO:0007669"/>
    <property type="project" value="TreeGrafter"/>
</dbReference>
<evidence type="ECO:0000313" key="7">
    <source>
        <dbReference type="EMBL" id="SSW95438.1"/>
    </source>
</evidence>
<dbReference type="Gene3D" id="2.40.10.350">
    <property type="entry name" value="Rod shape-determining protein MreC, domain 2"/>
    <property type="match status" value="1"/>
</dbReference>
<keyword evidence="5" id="KW-0472">Membrane</keyword>
<dbReference type="InterPro" id="IPR042175">
    <property type="entry name" value="Cell/Rod_MreC_2"/>
</dbReference>
<keyword evidence="5" id="KW-1133">Transmembrane helix</keyword>
<dbReference type="PIRSF" id="PIRSF038471">
    <property type="entry name" value="MreC"/>
    <property type="match status" value="1"/>
</dbReference>
<keyword evidence="5" id="KW-0812">Transmembrane</keyword>
<dbReference type="InterPro" id="IPR007221">
    <property type="entry name" value="MreC"/>
</dbReference>
<evidence type="ECO:0000256" key="3">
    <source>
        <dbReference type="ARBA" id="ARBA00022960"/>
    </source>
</evidence>
<evidence type="ECO:0000259" key="6">
    <source>
        <dbReference type="Pfam" id="PF04085"/>
    </source>
</evidence>
<evidence type="ECO:0000256" key="5">
    <source>
        <dbReference type="SAM" id="Phobius"/>
    </source>
</evidence>
<dbReference type="InterPro" id="IPR055342">
    <property type="entry name" value="MreC_beta-barrel_core"/>
</dbReference>
<evidence type="ECO:0000256" key="1">
    <source>
        <dbReference type="ARBA" id="ARBA00009369"/>
    </source>
</evidence>
<protein>
    <recommendedName>
        <fullName evidence="2 4">Cell shape-determining protein MreC</fullName>
    </recommendedName>
    <alternativeName>
        <fullName evidence="4">Cell shape protein MreC</fullName>
    </alternativeName>
</protein>
<feature type="domain" description="Rod shape-determining protein MreC beta-barrel core" evidence="6">
    <location>
        <begin position="124"/>
        <end position="270"/>
    </location>
</feature>
<dbReference type="AlphaFoldDB" id="A0A3B0M5Q6"/>
<feature type="transmembrane region" description="Helical" evidence="5">
    <location>
        <begin position="12"/>
        <end position="28"/>
    </location>
</feature>
<dbReference type="EMBL" id="UFQR01000004">
    <property type="protein sequence ID" value="SSW95438.1"/>
    <property type="molecule type" value="Genomic_DNA"/>
</dbReference>
<accession>A0A3B0M5Q6</accession>
<dbReference type="GO" id="GO:0008360">
    <property type="term" value="P:regulation of cell shape"/>
    <property type="evidence" value="ECO:0007669"/>
    <property type="project" value="UniProtKB-KW"/>
</dbReference>
<dbReference type="NCBIfam" id="TIGR00219">
    <property type="entry name" value="mreC"/>
    <property type="match status" value="1"/>
</dbReference>
<gene>
    <name evidence="7" type="primary">mreC</name>
    <name evidence="7" type="ORF">ARTV_1298</name>
</gene>
<organism evidence="7">
    <name type="scientific">Arsenophonus endosymbiont of Trialeurodes vaporariorum</name>
    <dbReference type="NCBI Taxonomy" id="235567"/>
    <lineage>
        <taxon>Bacteria</taxon>
        <taxon>Pseudomonadati</taxon>
        <taxon>Pseudomonadota</taxon>
        <taxon>Gammaproteobacteria</taxon>
        <taxon>Enterobacterales</taxon>
        <taxon>Morganellaceae</taxon>
        <taxon>Arsenophonus</taxon>
    </lineage>
</organism>
<sequence length="329" mass="36786">MKPIFSRGPSLQLRIIIAIVVAIALVAFDRQFDTFNKIRSYLDTAVSPFYFLANGPRELLDNISDALARRDQLLFENKALKKEVLLKKADNLLLGQLKQENARLRELLGSPLRQDEHMMVTQVLSGANTPYRDQILIDKGLHNGVYEGQPVISDKGVVGQVIEVSQFNSRVLLICDTTHALPIQVLRNDIRVIAVGTGCSDDLQLEPLPDNIDIRIGDVIVTSGLGGRFPEGYPVATVSSVRHDTQRAYTIIHARPTADLQRLRYLLLLWGNSSDPSHPLPPSEVYRAANERLMKILPQVFPGRNELQEPQLPSTEIKKNVEQPPLVVQ</sequence>
<reference evidence="7" key="1">
    <citation type="submission" date="2018-04" db="EMBL/GenBank/DDBJ databases">
        <authorList>
            <person name="Go L.Y."/>
            <person name="Mitchell J.A."/>
        </authorList>
    </citation>
    <scope>NUCLEOTIDE SEQUENCE</scope>
    <source>
        <strain evidence="7">ARTV</strain>
    </source>
</reference>
<proteinExistence type="inferred from homology"/>
<evidence type="ECO:0000256" key="4">
    <source>
        <dbReference type="PIRNR" id="PIRNR038471"/>
    </source>
</evidence>
<name>A0A3B0M5Q6_9GAMM</name>
<comment type="similarity">
    <text evidence="1 4">Belongs to the MreC family.</text>
</comment>
<dbReference type="Pfam" id="PF04085">
    <property type="entry name" value="MreC"/>
    <property type="match status" value="1"/>
</dbReference>
<evidence type="ECO:0000256" key="2">
    <source>
        <dbReference type="ARBA" id="ARBA00013855"/>
    </source>
</evidence>
<dbReference type="InterPro" id="IPR042177">
    <property type="entry name" value="Cell/Rod_1"/>
</dbReference>
<dbReference type="PANTHER" id="PTHR34138">
    <property type="entry name" value="CELL SHAPE-DETERMINING PROTEIN MREC"/>
    <property type="match status" value="1"/>
</dbReference>
<keyword evidence="3 4" id="KW-0133">Cell shape</keyword>
<dbReference type="FunFam" id="2.40.10.340:FF:000001">
    <property type="entry name" value="Cell shape-determining protein MreC"/>
    <property type="match status" value="1"/>
</dbReference>
<dbReference type="PANTHER" id="PTHR34138:SF1">
    <property type="entry name" value="CELL SHAPE-DETERMINING PROTEIN MREC"/>
    <property type="match status" value="1"/>
</dbReference>
<comment type="function">
    <text evidence="4">Involved in formation and maintenance of cell shape.</text>
</comment>